<dbReference type="AlphaFoldDB" id="A0A1W7CYC1"/>
<protein>
    <submittedName>
        <fullName evidence="1">Uncharacterized protein</fullName>
    </submittedName>
</protein>
<gene>
    <name evidence="1" type="ORF">CAG99_13880</name>
</gene>
<name>A0A1W7CYC1_9ACTN</name>
<dbReference type="KEGG" id="smao:CAG99_13880"/>
<evidence type="ECO:0000313" key="1">
    <source>
        <dbReference type="EMBL" id="ARQ69808.1"/>
    </source>
</evidence>
<dbReference type="Proteomes" id="UP000194218">
    <property type="component" value="Chromosome"/>
</dbReference>
<dbReference type="EMBL" id="CP021121">
    <property type="protein sequence ID" value="ARQ69808.1"/>
    <property type="molecule type" value="Genomic_DNA"/>
</dbReference>
<dbReference type="OrthoDB" id="4305211at2"/>
<evidence type="ECO:0000313" key="2">
    <source>
        <dbReference type="Proteomes" id="UP000194218"/>
    </source>
</evidence>
<keyword evidence="2" id="KW-1185">Reference proteome</keyword>
<accession>A0A1W7CYC1</accession>
<proteinExistence type="predicted"/>
<sequence length="73" mass="8412">MSWADGECVVDTRSGRVGRVTGRDGTCLHLRPLSEGRPWDCPQERLRAATEWEQRNADVLDATWRYWRPAVGR</sequence>
<dbReference type="RefSeq" id="WP_086159674.1">
    <property type="nucleotide sequence ID" value="NZ_CP021121.1"/>
</dbReference>
<organism evidence="1 2">
    <name type="scientific">Streptomyces marincola</name>
    <dbReference type="NCBI Taxonomy" id="2878388"/>
    <lineage>
        <taxon>Bacteria</taxon>
        <taxon>Bacillati</taxon>
        <taxon>Actinomycetota</taxon>
        <taxon>Actinomycetes</taxon>
        <taxon>Kitasatosporales</taxon>
        <taxon>Streptomycetaceae</taxon>
        <taxon>Streptomyces</taxon>
    </lineage>
</organism>
<reference evidence="1 2" key="1">
    <citation type="submission" date="2017-05" db="EMBL/GenBank/DDBJ databases">
        <title>Complete genome sequence of Streptomyces sp. SCSIO 03032 revealed the diverse biosynthetic pathways for its bioactive secondary metabolites.</title>
        <authorList>
            <person name="Ma L."/>
            <person name="Zhu Y."/>
            <person name="Zhang W."/>
            <person name="Zhang G."/>
            <person name="Tian X."/>
            <person name="Zhang S."/>
            <person name="Zhang C."/>
        </authorList>
    </citation>
    <scope>NUCLEOTIDE SEQUENCE [LARGE SCALE GENOMIC DNA]</scope>
    <source>
        <strain evidence="1 2">SCSIO 03032</strain>
    </source>
</reference>